<sequence length="67" mass="6944">MQRAGAARAARRHGVAGAGLHGAGTGHRRDRVGRVLRRGRSLVNCGAEIVDPEGTLLAKALATYQVG</sequence>
<name>A0ABN0QQV2_MYCUL</name>
<evidence type="ECO:0000256" key="1">
    <source>
        <dbReference type="SAM" id="MobiDB-lite"/>
    </source>
</evidence>
<dbReference type="SUPFAM" id="SSF54637">
    <property type="entry name" value="Thioesterase/thiol ester dehydrase-isomerase"/>
    <property type="match status" value="1"/>
</dbReference>
<protein>
    <recommendedName>
        <fullName evidence="4">CN hydrolase domain-containing protein</fullName>
    </recommendedName>
</protein>
<dbReference type="Gene3D" id="3.10.129.10">
    <property type="entry name" value="Hotdog Thioesterase"/>
    <property type="match status" value="1"/>
</dbReference>
<reference evidence="2 3" key="1">
    <citation type="submission" date="2014-01" db="EMBL/GenBank/DDBJ databases">
        <authorList>
            <person name="Dobos K."/>
            <person name="Lenaerts A."/>
            <person name="Ordway D."/>
            <person name="DeGroote M.A."/>
            <person name="Parker T."/>
            <person name="Sizemore C."/>
            <person name="Tallon L.J."/>
            <person name="Sadzewicz L.K."/>
            <person name="Sengamalay N."/>
            <person name="Fraser C.M."/>
            <person name="Hine E."/>
            <person name="Shefchek K.A."/>
            <person name="Das S.P."/>
            <person name="Tettelin H."/>
        </authorList>
    </citation>
    <scope>NUCLEOTIDE SEQUENCE [LARGE SCALE GENOMIC DNA]</scope>
    <source>
        <strain evidence="2 3">Harvey</strain>
    </source>
</reference>
<organism evidence="2 3">
    <name type="scientific">Mycobacterium ulcerans str. Harvey</name>
    <dbReference type="NCBI Taxonomy" id="1299332"/>
    <lineage>
        <taxon>Bacteria</taxon>
        <taxon>Bacillati</taxon>
        <taxon>Actinomycetota</taxon>
        <taxon>Actinomycetes</taxon>
        <taxon>Mycobacteriales</taxon>
        <taxon>Mycobacteriaceae</taxon>
        <taxon>Mycobacterium</taxon>
        <taxon>Mycobacterium ulcerans group</taxon>
    </lineage>
</organism>
<feature type="compositionally biased region" description="Gly residues" evidence="1">
    <location>
        <begin position="16"/>
        <end position="25"/>
    </location>
</feature>
<feature type="region of interest" description="Disordered" evidence="1">
    <location>
        <begin position="1"/>
        <end position="32"/>
    </location>
</feature>
<proteinExistence type="predicted"/>
<evidence type="ECO:0000313" key="2">
    <source>
        <dbReference type="EMBL" id="EUA87014.1"/>
    </source>
</evidence>
<dbReference type="EMBL" id="JAOL01000166">
    <property type="protein sequence ID" value="EUA87014.1"/>
    <property type="molecule type" value="Genomic_DNA"/>
</dbReference>
<evidence type="ECO:0008006" key="4">
    <source>
        <dbReference type="Google" id="ProtNLM"/>
    </source>
</evidence>
<dbReference type="InterPro" id="IPR029069">
    <property type="entry name" value="HotDog_dom_sf"/>
</dbReference>
<comment type="caution">
    <text evidence="2">The sequence shown here is derived from an EMBL/GenBank/DDBJ whole genome shotgun (WGS) entry which is preliminary data.</text>
</comment>
<keyword evidence="3" id="KW-1185">Reference proteome</keyword>
<gene>
    <name evidence="2" type="ORF">I551_6450</name>
</gene>
<evidence type="ECO:0000313" key="3">
    <source>
        <dbReference type="Proteomes" id="UP000020681"/>
    </source>
</evidence>
<accession>A0ABN0QQV2</accession>
<dbReference type="Proteomes" id="UP000020681">
    <property type="component" value="Unassembled WGS sequence"/>
</dbReference>